<keyword evidence="1" id="KW-1133">Transmembrane helix</keyword>
<reference evidence="2 3" key="1">
    <citation type="submission" date="2019-12" db="EMBL/GenBank/DDBJ databases">
        <title>Isolation and characterization of three novel carbon monoxide-oxidizing members of Halobacteria from salione crusts and soils.</title>
        <authorList>
            <person name="Myers M.R."/>
            <person name="King G.M."/>
        </authorList>
    </citation>
    <scope>NUCLEOTIDE SEQUENCE [LARGE SCALE GENOMIC DNA]</scope>
    <source>
        <strain evidence="2 3">PCN9</strain>
    </source>
</reference>
<comment type="caution">
    <text evidence="2">The sequence shown here is derived from an EMBL/GenBank/DDBJ whole genome shotgun (WGS) entry which is preliminary data.</text>
</comment>
<gene>
    <name evidence="2" type="ORF">GRX66_02710</name>
</gene>
<dbReference type="RefSeq" id="WP_325063923.1">
    <property type="nucleotide sequence ID" value="NZ_WUUU01000009.1"/>
</dbReference>
<evidence type="ECO:0000256" key="1">
    <source>
        <dbReference type="SAM" id="Phobius"/>
    </source>
</evidence>
<evidence type="ECO:0000313" key="3">
    <source>
        <dbReference type="Proteomes" id="UP000471521"/>
    </source>
</evidence>
<organism evidence="2 3">
    <name type="scientific">Halobacterium bonnevillei</name>
    <dbReference type="NCBI Taxonomy" id="2692200"/>
    <lineage>
        <taxon>Archaea</taxon>
        <taxon>Methanobacteriati</taxon>
        <taxon>Methanobacteriota</taxon>
        <taxon>Stenosarchaea group</taxon>
        <taxon>Halobacteria</taxon>
        <taxon>Halobacteriales</taxon>
        <taxon>Halobacteriaceae</taxon>
        <taxon>Halobacterium</taxon>
    </lineage>
</organism>
<accession>A0A6B0SL14</accession>
<dbReference type="Proteomes" id="UP000471521">
    <property type="component" value="Unassembled WGS sequence"/>
</dbReference>
<feature type="transmembrane region" description="Helical" evidence="1">
    <location>
        <begin position="72"/>
        <end position="90"/>
    </location>
</feature>
<dbReference type="Pfam" id="PF24365">
    <property type="entry name" value="DUF7521"/>
    <property type="match status" value="1"/>
</dbReference>
<dbReference type="EMBL" id="WUUU01000009">
    <property type="protein sequence ID" value="MXR19570.1"/>
    <property type="molecule type" value="Genomic_DNA"/>
</dbReference>
<name>A0A6B0SL14_9EURY</name>
<dbReference type="InterPro" id="IPR055943">
    <property type="entry name" value="DUF7521"/>
</dbReference>
<feature type="transmembrane region" description="Helical" evidence="1">
    <location>
        <begin position="6"/>
        <end position="26"/>
    </location>
</feature>
<keyword evidence="1" id="KW-0812">Transmembrane</keyword>
<evidence type="ECO:0000313" key="2">
    <source>
        <dbReference type="EMBL" id="MXR19570.1"/>
    </source>
</evidence>
<dbReference type="AlphaFoldDB" id="A0A6B0SL14"/>
<sequence>MTDGWQLALIGARVLLLGLGVGTTAISHRAYRRNPSAYLRNASLGFAFITLGVLVEGVLFEVTALTLTQVHIVESPALACGLGVLLLSFLR</sequence>
<proteinExistence type="predicted"/>
<keyword evidence="3" id="KW-1185">Reference proteome</keyword>
<keyword evidence="1" id="KW-0472">Membrane</keyword>
<feature type="transmembrane region" description="Helical" evidence="1">
    <location>
        <begin position="38"/>
        <end position="60"/>
    </location>
</feature>
<protein>
    <submittedName>
        <fullName evidence="2">Uncharacterized protein</fullName>
    </submittedName>
</protein>